<evidence type="ECO:0000313" key="3">
    <source>
        <dbReference type="Proteomes" id="UP000053558"/>
    </source>
</evidence>
<keyword evidence="3" id="KW-1185">Reference proteome</keyword>
<organism evidence="2 3">
    <name type="scientific">Coniophora puteana (strain RWD-64-598)</name>
    <name type="common">Brown rot fungus</name>
    <dbReference type="NCBI Taxonomy" id="741705"/>
    <lineage>
        <taxon>Eukaryota</taxon>
        <taxon>Fungi</taxon>
        <taxon>Dikarya</taxon>
        <taxon>Basidiomycota</taxon>
        <taxon>Agaricomycotina</taxon>
        <taxon>Agaricomycetes</taxon>
        <taxon>Agaricomycetidae</taxon>
        <taxon>Boletales</taxon>
        <taxon>Coniophorineae</taxon>
        <taxon>Coniophoraceae</taxon>
        <taxon>Coniophora</taxon>
    </lineage>
</organism>
<feature type="non-terminal residue" evidence="2">
    <location>
        <position position="1"/>
    </location>
</feature>
<gene>
    <name evidence="2" type="ORF">CONPUDRAFT_60452</name>
</gene>
<dbReference type="OrthoDB" id="3360976at2759"/>
<dbReference type="GeneID" id="19208088"/>
<dbReference type="Pfam" id="PF20236">
    <property type="entry name" value="DUF6593"/>
    <property type="match status" value="1"/>
</dbReference>
<protein>
    <recommendedName>
        <fullName evidence="1">DUF6593 domain-containing protein</fullName>
    </recommendedName>
</protein>
<name>A0A5M3MHC8_CONPW</name>
<evidence type="ECO:0000313" key="2">
    <source>
        <dbReference type="EMBL" id="EIW78350.1"/>
    </source>
</evidence>
<dbReference type="AlphaFoldDB" id="A0A5M3MHC8"/>
<proteinExistence type="predicted"/>
<evidence type="ECO:0000259" key="1">
    <source>
        <dbReference type="Pfam" id="PF20236"/>
    </source>
</evidence>
<dbReference type="Proteomes" id="UP000053558">
    <property type="component" value="Unassembled WGS sequence"/>
</dbReference>
<dbReference type="EMBL" id="JH711582">
    <property type="protein sequence ID" value="EIW78350.1"/>
    <property type="molecule type" value="Genomic_DNA"/>
</dbReference>
<reference evidence="3" key="1">
    <citation type="journal article" date="2012" name="Science">
        <title>The Paleozoic origin of enzymatic lignin decomposition reconstructed from 31 fungal genomes.</title>
        <authorList>
            <person name="Floudas D."/>
            <person name="Binder M."/>
            <person name="Riley R."/>
            <person name="Barry K."/>
            <person name="Blanchette R.A."/>
            <person name="Henrissat B."/>
            <person name="Martinez A.T."/>
            <person name="Otillar R."/>
            <person name="Spatafora J.W."/>
            <person name="Yadav J.S."/>
            <person name="Aerts A."/>
            <person name="Benoit I."/>
            <person name="Boyd A."/>
            <person name="Carlson A."/>
            <person name="Copeland A."/>
            <person name="Coutinho P.M."/>
            <person name="de Vries R.P."/>
            <person name="Ferreira P."/>
            <person name="Findley K."/>
            <person name="Foster B."/>
            <person name="Gaskell J."/>
            <person name="Glotzer D."/>
            <person name="Gorecki P."/>
            <person name="Heitman J."/>
            <person name="Hesse C."/>
            <person name="Hori C."/>
            <person name="Igarashi K."/>
            <person name="Jurgens J.A."/>
            <person name="Kallen N."/>
            <person name="Kersten P."/>
            <person name="Kohler A."/>
            <person name="Kuees U."/>
            <person name="Kumar T.K.A."/>
            <person name="Kuo A."/>
            <person name="LaButti K."/>
            <person name="Larrondo L.F."/>
            <person name="Lindquist E."/>
            <person name="Ling A."/>
            <person name="Lombard V."/>
            <person name="Lucas S."/>
            <person name="Lundell T."/>
            <person name="Martin R."/>
            <person name="McLaughlin D.J."/>
            <person name="Morgenstern I."/>
            <person name="Morin E."/>
            <person name="Murat C."/>
            <person name="Nagy L.G."/>
            <person name="Nolan M."/>
            <person name="Ohm R.A."/>
            <person name="Patyshakuliyeva A."/>
            <person name="Rokas A."/>
            <person name="Ruiz-Duenas F.J."/>
            <person name="Sabat G."/>
            <person name="Salamov A."/>
            <person name="Samejima M."/>
            <person name="Schmutz J."/>
            <person name="Slot J.C."/>
            <person name="St John F."/>
            <person name="Stenlid J."/>
            <person name="Sun H."/>
            <person name="Sun S."/>
            <person name="Syed K."/>
            <person name="Tsang A."/>
            <person name="Wiebenga A."/>
            <person name="Young D."/>
            <person name="Pisabarro A."/>
            <person name="Eastwood D.C."/>
            <person name="Martin F."/>
            <person name="Cullen D."/>
            <person name="Grigoriev I.V."/>
            <person name="Hibbett D.S."/>
        </authorList>
    </citation>
    <scope>NUCLEOTIDE SEQUENCE [LARGE SCALE GENOMIC DNA]</scope>
    <source>
        <strain evidence="3">RWD-64-598 SS2</strain>
    </source>
</reference>
<dbReference type="RefSeq" id="XP_007771100.1">
    <property type="nucleotide sequence ID" value="XM_007772910.1"/>
</dbReference>
<dbReference type="OMA" id="AWICKLT"/>
<dbReference type="InterPro" id="IPR046528">
    <property type="entry name" value="DUF6593"/>
</dbReference>
<feature type="domain" description="DUF6593" evidence="1">
    <location>
        <begin position="1"/>
        <end position="147"/>
    </location>
</feature>
<dbReference type="KEGG" id="cput:CONPUDRAFT_60452"/>
<accession>A0A5M3MHC8</accession>
<comment type="caution">
    <text evidence="2">The sequence shown here is derived from an EMBL/GenBank/DDBJ whole genome shotgun (WGS) entry which is preliminary data.</text>
</comment>
<sequence>LYKCETPSTAGHKTTRIYKIAPNADADDMRDRFVLFTEIEWHVLAPSRFRFDGKEVTAKEYMHGPKIGIGWHRCFTGPDGKPYRWEAEIKAWICKLTLDDGMKTLIAKSQRSGKGVIGKAQHAGLEVLEEGHHMLDTVVLTFVYMLKMFQEYEGSVHSSMLGT</sequence>